<organism evidence="2 3">
    <name type="scientific">Ottowia thiooxydans</name>
    <dbReference type="NCBI Taxonomy" id="219182"/>
    <lineage>
        <taxon>Bacteria</taxon>
        <taxon>Pseudomonadati</taxon>
        <taxon>Pseudomonadota</taxon>
        <taxon>Betaproteobacteria</taxon>
        <taxon>Burkholderiales</taxon>
        <taxon>Comamonadaceae</taxon>
        <taxon>Ottowia</taxon>
    </lineage>
</organism>
<dbReference type="Gene3D" id="3.10.129.10">
    <property type="entry name" value="Hotdog Thioesterase"/>
    <property type="match status" value="1"/>
</dbReference>
<dbReference type="PANTHER" id="PTHR43664:SF1">
    <property type="entry name" value="BETA-METHYLMALYL-COA DEHYDRATASE"/>
    <property type="match status" value="1"/>
</dbReference>
<dbReference type="CDD" id="cd03454">
    <property type="entry name" value="YdeM"/>
    <property type="match status" value="1"/>
</dbReference>
<dbReference type="SUPFAM" id="SSF54637">
    <property type="entry name" value="Thioesterase/thiol ester dehydrase-isomerase"/>
    <property type="match status" value="1"/>
</dbReference>
<dbReference type="EMBL" id="JBEPSH010000006">
    <property type="protein sequence ID" value="MET4578020.1"/>
    <property type="molecule type" value="Genomic_DNA"/>
</dbReference>
<dbReference type="InterPro" id="IPR002539">
    <property type="entry name" value="MaoC-like_dom"/>
</dbReference>
<proteinExistence type="predicted"/>
<sequence length="166" mass="18524">MSTQAQSQIKYFWEDLPVGKTLDIGSITVDHDEVIAFATKYDPQPFHLNEEAAAKSMFGKLSASGWHTCAMAMGLMVRGFLHESSSLGSPGLEAVKWLKPVYPGDTLTLKQRIVEARPMKSRPDVGLTRTLWEMFNQHGDQVLMMDGYGMFRRRTPAGSDEPKASE</sequence>
<protein>
    <submittedName>
        <fullName evidence="2">Acyl dehydratase</fullName>
    </submittedName>
</protein>
<dbReference type="Pfam" id="PF01575">
    <property type="entry name" value="MaoC_dehydratas"/>
    <property type="match status" value="1"/>
</dbReference>
<dbReference type="InterPro" id="IPR029069">
    <property type="entry name" value="HotDog_dom_sf"/>
</dbReference>
<keyword evidence="3" id="KW-1185">Reference proteome</keyword>
<evidence type="ECO:0000259" key="1">
    <source>
        <dbReference type="Pfam" id="PF01575"/>
    </source>
</evidence>
<gene>
    <name evidence="2" type="ORF">ABIE13_003136</name>
</gene>
<dbReference type="InterPro" id="IPR052342">
    <property type="entry name" value="MCH/BMMD"/>
</dbReference>
<evidence type="ECO:0000313" key="2">
    <source>
        <dbReference type="EMBL" id="MET4578020.1"/>
    </source>
</evidence>
<comment type="caution">
    <text evidence="2">The sequence shown here is derived from an EMBL/GenBank/DDBJ whole genome shotgun (WGS) entry which is preliminary data.</text>
</comment>
<evidence type="ECO:0000313" key="3">
    <source>
        <dbReference type="Proteomes" id="UP001549320"/>
    </source>
</evidence>
<reference evidence="2 3" key="1">
    <citation type="submission" date="2024-06" db="EMBL/GenBank/DDBJ databases">
        <title>Sorghum-associated microbial communities from plants grown in Nebraska, USA.</title>
        <authorList>
            <person name="Schachtman D."/>
        </authorList>
    </citation>
    <scope>NUCLEOTIDE SEQUENCE [LARGE SCALE GENOMIC DNA]</scope>
    <source>
        <strain evidence="2 3">2709</strain>
    </source>
</reference>
<accession>A0ABV2QAH6</accession>
<dbReference type="PANTHER" id="PTHR43664">
    <property type="entry name" value="MONOAMINE OXIDASE-RELATED"/>
    <property type="match status" value="1"/>
</dbReference>
<dbReference type="Proteomes" id="UP001549320">
    <property type="component" value="Unassembled WGS sequence"/>
</dbReference>
<feature type="domain" description="MaoC-like" evidence="1">
    <location>
        <begin position="19"/>
        <end position="122"/>
    </location>
</feature>
<name>A0ABV2QAH6_9BURK</name>
<dbReference type="RefSeq" id="WP_354444915.1">
    <property type="nucleotide sequence ID" value="NZ_JBEPSH010000006.1"/>
</dbReference>